<feature type="chain" id="PRO_5038817336" description="Lipoprotein" evidence="2">
    <location>
        <begin position="20"/>
        <end position="387"/>
    </location>
</feature>
<evidence type="ECO:0000256" key="2">
    <source>
        <dbReference type="SAM" id="SignalP"/>
    </source>
</evidence>
<keyword evidence="4" id="KW-1185">Reference proteome</keyword>
<gene>
    <name evidence="3" type="ORF">bhn_I0136</name>
</gene>
<dbReference type="OrthoDB" id="2006442at2"/>
<evidence type="ECO:0008006" key="5">
    <source>
        <dbReference type="Google" id="ProtNLM"/>
    </source>
</evidence>
<proteinExistence type="predicted"/>
<organism evidence="3 4">
    <name type="scientific">Butyrivibrio hungatei</name>
    <dbReference type="NCBI Taxonomy" id="185008"/>
    <lineage>
        <taxon>Bacteria</taxon>
        <taxon>Bacillati</taxon>
        <taxon>Bacillota</taxon>
        <taxon>Clostridia</taxon>
        <taxon>Lachnospirales</taxon>
        <taxon>Lachnospiraceae</taxon>
        <taxon>Butyrivibrio</taxon>
    </lineage>
</organism>
<dbReference type="AlphaFoldDB" id="A0A1D9NY76"/>
<dbReference type="Proteomes" id="UP000179284">
    <property type="component" value="Chromosome I"/>
</dbReference>
<evidence type="ECO:0000256" key="1">
    <source>
        <dbReference type="SAM" id="MobiDB-lite"/>
    </source>
</evidence>
<dbReference type="PROSITE" id="PS51257">
    <property type="entry name" value="PROKAR_LIPOPROTEIN"/>
    <property type="match status" value="1"/>
</dbReference>
<evidence type="ECO:0000313" key="4">
    <source>
        <dbReference type="Proteomes" id="UP000179284"/>
    </source>
</evidence>
<keyword evidence="2" id="KW-0732">Signal</keyword>
<name>A0A1D9NY76_9FIRM</name>
<feature type="signal peptide" evidence="2">
    <location>
        <begin position="1"/>
        <end position="19"/>
    </location>
</feature>
<dbReference type="EMBL" id="CP017831">
    <property type="protein sequence ID" value="AOZ95172.1"/>
    <property type="molecule type" value="Genomic_DNA"/>
</dbReference>
<protein>
    <recommendedName>
        <fullName evidence="5">Lipoprotein</fullName>
    </recommendedName>
</protein>
<dbReference type="RefSeq" id="WP_071174987.1">
    <property type="nucleotide sequence ID" value="NZ_CP017831.1"/>
</dbReference>
<dbReference type="KEGG" id="bhu:bhn_I0136"/>
<sequence length="387" mass="43270">MKRVLVSCLIAAMFTGLVACGDNASSENTTGSESSVTADSGADVESQADSGEEDKAKDNKSGVHYDKDAKIPGLDYLVKSYSEIPDEVKEEFKEDSLNIIQQYLEETNNTYEIDGDLKYEGYYFQHVESKTTGNSNQILYVYTTTGSRCEVNSTDKTEGTLCFYARYGNVCPVDEHTYGCADKKGLEYFDYVAKYEIDEERLMTSMFIKEGASTTPGYTQEAGDGMEKYGNYTPLTKVADLEKDPSFEDMKAVGVATIDQYMENEMEDNIKYTAPEYYGAYIMKHDKDEDVGKVTSSYLVFKSVISDTEGLIDDTEVLFTISFSGTSYTENGELTYGMVSSDPVGQSELGDSAYVIRAYEKVEDMYHLREASQTLDRIIDRSEVLNY</sequence>
<evidence type="ECO:0000313" key="3">
    <source>
        <dbReference type="EMBL" id="AOZ95172.1"/>
    </source>
</evidence>
<accession>A0A1D9NY76</accession>
<feature type="region of interest" description="Disordered" evidence="1">
    <location>
        <begin position="24"/>
        <end position="66"/>
    </location>
</feature>
<feature type="compositionally biased region" description="Basic and acidic residues" evidence="1">
    <location>
        <begin position="53"/>
        <end position="66"/>
    </location>
</feature>
<feature type="compositionally biased region" description="Polar residues" evidence="1">
    <location>
        <begin position="24"/>
        <end position="38"/>
    </location>
</feature>
<reference evidence="4" key="1">
    <citation type="submission" date="2016-10" db="EMBL/GenBank/DDBJ databases">
        <title>The complete genome sequence of the rumen bacterium Butyrivibrio hungatei MB2003.</title>
        <authorList>
            <person name="Palevich N."/>
            <person name="Kelly W.J."/>
            <person name="Leahy S.C."/>
            <person name="Altermann E."/>
            <person name="Rakonjac J."/>
            <person name="Attwood G.T."/>
        </authorList>
    </citation>
    <scope>NUCLEOTIDE SEQUENCE [LARGE SCALE GENOMIC DNA]</scope>
    <source>
        <strain evidence="4">MB2003</strain>
    </source>
</reference>